<dbReference type="Gene3D" id="3.90.25.10">
    <property type="entry name" value="UDP-galactose 4-epimerase, domain 1"/>
    <property type="match status" value="1"/>
</dbReference>
<dbReference type="AlphaFoldDB" id="A0A382T6E5"/>
<proteinExistence type="predicted"/>
<dbReference type="Gene3D" id="3.40.50.720">
    <property type="entry name" value="NAD(P)-binding Rossmann-like Domain"/>
    <property type="match status" value="1"/>
</dbReference>
<reference evidence="2" key="1">
    <citation type="submission" date="2018-05" db="EMBL/GenBank/DDBJ databases">
        <authorList>
            <person name="Lanie J.A."/>
            <person name="Ng W.-L."/>
            <person name="Kazmierczak K.M."/>
            <person name="Andrzejewski T.M."/>
            <person name="Davidsen T.M."/>
            <person name="Wayne K.J."/>
            <person name="Tettelin H."/>
            <person name="Glass J.I."/>
            <person name="Rusch D."/>
            <person name="Podicherti R."/>
            <person name="Tsui H.-C.T."/>
            <person name="Winkler M.E."/>
        </authorList>
    </citation>
    <scope>NUCLEOTIDE SEQUENCE</scope>
</reference>
<dbReference type="InterPro" id="IPR036291">
    <property type="entry name" value="NAD(P)-bd_dom_sf"/>
</dbReference>
<dbReference type="InterPro" id="IPR050177">
    <property type="entry name" value="Lipid_A_modif_metabolic_enz"/>
</dbReference>
<name>A0A382T6E5_9ZZZZ</name>
<dbReference type="Pfam" id="PF01370">
    <property type="entry name" value="Epimerase"/>
    <property type="match status" value="1"/>
</dbReference>
<protein>
    <recommendedName>
        <fullName evidence="1">NAD-dependent epimerase/dehydratase domain-containing protein</fullName>
    </recommendedName>
</protein>
<dbReference type="SUPFAM" id="SSF51735">
    <property type="entry name" value="NAD(P)-binding Rossmann-fold domains"/>
    <property type="match status" value="1"/>
</dbReference>
<dbReference type="InterPro" id="IPR001509">
    <property type="entry name" value="Epimerase_deHydtase"/>
</dbReference>
<accession>A0A382T6E5</accession>
<gene>
    <name evidence="2" type="ORF">METZ01_LOCUS369812</name>
</gene>
<dbReference type="PRINTS" id="PR01713">
    <property type="entry name" value="NUCEPIMERASE"/>
</dbReference>
<sequence>SDQMQVMMTTPHDVYGIETSILRLTNTYGPGMRVKDARQTFVGIWIQKILKGEDFEVWGGDQLRDFNYVDDVVDAFLKVAINKKANGEIFNLGSDEVITLNELADTIIHVNGSGNYKIRKFPEDRKKIDIGDYYSDYSKINELLEWHPSVDIKEGLRKTLDYYMKHGEYYF</sequence>
<dbReference type="EMBL" id="UINC01133811">
    <property type="protein sequence ID" value="SVD16958.1"/>
    <property type="molecule type" value="Genomic_DNA"/>
</dbReference>
<feature type="non-terminal residue" evidence="2">
    <location>
        <position position="1"/>
    </location>
</feature>
<dbReference type="PANTHER" id="PTHR43245:SF13">
    <property type="entry name" value="UDP-D-APIOSE_UDP-D-XYLOSE SYNTHASE 2"/>
    <property type="match status" value="1"/>
</dbReference>
<dbReference type="PANTHER" id="PTHR43245">
    <property type="entry name" value="BIFUNCTIONAL POLYMYXIN RESISTANCE PROTEIN ARNA"/>
    <property type="match status" value="1"/>
</dbReference>
<evidence type="ECO:0000259" key="1">
    <source>
        <dbReference type="Pfam" id="PF01370"/>
    </source>
</evidence>
<evidence type="ECO:0000313" key="2">
    <source>
        <dbReference type="EMBL" id="SVD16958.1"/>
    </source>
</evidence>
<feature type="domain" description="NAD-dependent epimerase/dehydratase" evidence="1">
    <location>
        <begin position="11"/>
        <end position="93"/>
    </location>
</feature>
<organism evidence="2">
    <name type="scientific">marine metagenome</name>
    <dbReference type="NCBI Taxonomy" id="408172"/>
    <lineage>
        <taxon>unclassified sequences</taxon>
        <taxon>metagenomes</taxon>
        <taxon>ecological metagenomes</taxon>
    </lineage>
</organism>